<dbReference type="SMART" id="SM00220">
    <property type="entry name" value="S_TKc"/>
    <property type="match status" value="1"/>
</dbReference>
<comment type="caution">
    <text evidence="16">The sequence shown here is derived from an EMBL/GenBank/DDBJ whole genome shotgun (WGS) entry which is preliminary data.</text>
</comment>
<keyword evidence="10" id="KW-0460">Magnesium</keyword>
<dbReference type="EMBL" id="VXAU01003670">
    <property type="protein sequence ID" value="NXK93114.1"/>
    <property type="molecule type" value="Genomic_DNA"/>
</dbReference>
<name>A0A7L0NHS2_9PASS</name>
<evidence type="ECO:0000256" key="14">
    <source>
        <dbReference type="SAM" id="MobiDB-lite"/>
    </source>
</evidence>
<keyword evidence="8 16" id="KW-0418">Kinase</keyword>
<evidence type="ECO:0000256" key="13">
    <source>
        <dbReference type="PROSITE-ProRule" id="PRU10141"/>
    </source>
</evidence>
<keyword evidence="5" id="KW-0808">Transferase</keyword>
<dbReference type="PROSITE" id="PS00108">
    <property type="entry name" value="PROTEIN_KINASE_ST"/>
    <property type="match status" value="1"/>
</dbReference>
<feature type="compositionally biased region" description="Basic and acidic residues" evidence="14">
    <location>
        <begin position="509"/>
        <end position="521"/>
    </location>
</feature>
<keyword evidence="6" id="KW-0479">Metal-binding</keyword>
<feature type="compositionally biased region" description="Polar residues" evidence="14">
    <location>
        <begin position="522"/>
        <end position="538"/>
    </location>
</feature>
<evidence type="ECO:0000256" key="5">
    <source>
        <dbReference type="ARBA" id="ARBA00022679"/>
    </source>
</evidence>
<dbReference type="GO" id="GO:0005524">
    <property type="term" value="F:ATP binding"/>
    <property type="evidence" value="ECO:0007669"/>
    <property type="project" value="UniProtKB-UniRule"/>
</dbReference>
<evidence type="ECO:0000256" key="11">
    <source>
        <dbReference type="ARBA" id="ARBA00047899"/>
    </source>
</evidence>
<keyword evidence="4" id="KW-0723">Serine/threonine-protein kinase</keyword>
<comment type="similarity">
    <text evidence="2">Belongs to the protein kinase superfamily. NEK Ser/Thr protein kinase family. NIMA subfamily.</text>
</comment>
<evidence type="ECO:0000256" key="4">
    <source>
        <dbReference type="ARBA" id="ARBA00022527"/>
    </source>
</evidence>
<evidence type="ECO:0000256" key="2">
    <source>
        <dbReference type="ARBA" id="ARBA00010886"/>
    </source>
</evidence>
<evidence type="ECO:0000256" key="10">
    <source>
        <dbReference type="ARBA" id="ARBA00022842"/>
    </source>
</evidence>
<dbReference type="GO" id="GO:0004674">
    <property type="term" value="F:protein serine/threonine kinase activity"/>
    <property type="evidence" value="ECO:0007669"/>
    <property type="project" value="UniProtKB-KW"/>
</dbReference>
<evidence type="ECO:0000256" key="6">
    <source>
        <dbReference type="ARBA" id="ARBA00022723"/>
    </source>
</evidence>
<dbReference type="Proteomes" id="UP000520463">
    <property type="component" value="Unassembled WGS sequence"/>
</dbReference>
<reference evidence="16 17" key="1">
    <citation type="submission" date="2019-09" db="EMBL/GenBank/DDBJ databases">
        <title>Bird 10,000 Genomes (B10K) Project - Family phase.</title>
        <authorList>
            <person name="Zhang G."/>
        </authorList>
    </citation>
    <scope>NUCLEOTIDE SEQUENCE [LARGE SCALE GENOMIC DNA]</scope>
    <source>
        <strain evidence="16">B10K-DU-001-43</strain>
        <tissue evidence="16">Muscle</tissue>
    </source>
</reference>
<proteinExistence type="inferred from homology"/>
<dbReference type="SUPFAM" id="SSF56112">
    <property type="entry name" value="Protein kinase-like (PK-like)"/>
    <property type="match status" value="1"/>
</dbReference>
<evidence type="ECO:0000256" key="9">
    <source>
        <dbReference type="ARBA" id="ARBA00022840"/>
    </source>
</evidence>
<gene>
    <name evidence="16" type="primary">Nek5</name>
    <name evidence="16" type="ORF">FORRUF_R04965</name>
</gene>
<comment type="cofactor">
    <cofactor evidence="1">
        <name>Mg(2+)</name>
        <dbReference type="ChEBI" id="CHEBI:18420"/>
    </cofactor>
</comment>
<evidence type="ECO:0000313" key="16">
    <source>
        <dbReference type="EMBL" id="NXK93114.1"/>
    </source>
</evidence>
<dbReference type="FunFam" id="3.30.200.20:FF:000097">
    <property type="entry name" value="Probable serine/threonine-protein kinase nek1"/>
    <property type="match status" value="1"/>
</dbReference>
<dbReference type="EC" id="2.7.11.1" evidence="3"/>
<dbReference type="InterPro" id="IPR011009">
    <property type="entry name" value="Kinase-like_dom_sf"/>
</dbReference>
<organism evidence="16 17">
    <name type="scientific">Formicarius rufipectus</name>
    <dbReference type="NCBI Taxonomy" id="1118560"/>
    <lineage>
        <taxon>Eukaryota</taxon>
        <taxon>Metazoa</taxon>
        <taxon>Chordata</taxon>
        <taxon>Craniata</taxon>
        <taxon>Vertebrata</taxon>
        <taxon>Euteleostomi</taxon>
        <taxon>Archelosauria</taxon>
        <taxon>Archosauria</taxon>
        <taxon>Dinosauria</taxon>
        <taxon>Saurischia</taxon>
        <taxon>Theropoda</taxon>
        <taxon>Coelurosauria</taxon>
        <taxon>Aves</taxon>
        <taxon>Neognathae</taxon>
        <taxon>Neoaves</taxon>
        <taxon>Telluraves</taxon>
        <taxon>Australaves</taxon>
        <taxon>Passeriformes</taxon>
        <taxon>Formicariidae</taxon>
        <taxon>Formicarius</taxon>
    </lineage>
</organism>
<evidence type="ECO:0000256" key="12">
    <source>
        <dbReference type="ARBA" id="ARBA00048679"/>
    </source>
</evidence>
<dbReference type="PROSITE" id="PS50011">
    <property type="entry name" value="PROTEIN_KINASE_DOM"/>
    <property type="match status" value="1"/>
</dbReference>
<evidence type="ECO:0000259" key="15">
    <source>
        <dbReference type="PROSITE" id="PS50011"/>
    </source>
</evidence>
<dbReference type="InterPro" id="IPR008271">
    <property type="entry name" value="Ser/Thr_kinase_AS"/>
</dbReference>
<dbReference type="AlphaFoldDB" id="A0A7L0NHS2"/>
<accession>A0A7L0NHS2</accession>
<dbReference type="InterPro" id="IPR000719">
    <property type="entry name" value="Prot_kinase_dom"/>
</dbReference>
<dbReference type="PANTHER" id="PTHR44899:SF1">
    <property type="entry name" value="SERINE_THREONINE-PROTEIN KINASE NEK5"/>
    <property type="match status" value="1"/>
</dbReference>
<feature type="non-terminal residue" evidence="16">
    <location>
        <position position="1"/>
    </location>
</feature>
<evidence type="ECO:0000256" key="8">
    <source>
        <dbReference type="ARBA" id="ARBA00022777"/>
    </source>
</evidence>
<protein>
    <recommendedName>
        <fullName evidence="3">non-specific serine/threonine protein kinase</fullName>
        <ecNumber evidence="3">2.7.11.1</ecNumber>
    </recommendedName>
</protein>
<dbReference type="OrthoDB" id="248923at2759"/>
<comment type="catalytic activity">
    <reaction evidence="11">
        <text>L-threonyl-[protein] + ATP = O-phospho-L-threonyl-[protein] + ADP + H(+)</text>
        <dbReference type="Rhea" id="RHEA:46608"/>
        <dbReference type="Rhea" id="RHEA-COMP:11060"/>
        <dbReference type="Rhea" id="RHEA-COMP:11605"/>
        <dbReference type="ChEBI" id="CHEBI:15378"/>
        <dbReference type="ChEBI" id="CHEBI:30013"/>
        <dbReference type="ChEBI" id="CHEBI:30616"/>
        <dbReference type="ChEBI" id="CHEBI:61977"/>
        <dbReference type="ChEBI" id="CHEBI:456216"/>
        <dbReference type="EC" id="2.7.11.1"/>
    </reaction>
</comment>
<dbReference type="PANTHER" id="PTHR44899">
    <property type="entry name" value="CAMK FAMILY PROTEIN KINASE"/>
    <property type="match status" value="1"/>
</dbReference>
<evidence type="ECO:0000313" key="17">
    <source>
        <dbReference type="Proteomes" id="UP000520463"/>
    </source>
</evidence>
<feature type="region of interest" description="Disordered" evidence="14">
    <location>
        <begin position="508"/>
        <end position="538"/>
    </location>
</feature>
<dbReference type="Gene3D" id="3.30.200.20">
    <property type="entry name" value="Phosphorylase Kinase, domain 1"/>
    <property type="match status" value="1"/>
</dbReference>
<dbReference type="PROSITE" id="PS00107">
    <property type="entry name" value="PROTEIN_KINASE_ATP"/>
    <property type="match status" value="1"/>
</dbReference>
<keyword evidence="9 13" id="KW-0067">ATP-binding</keyword>
<evidence type="ECO:0000256" key="1">
    <source>
        <dbReference type="ARBA" id="ARBA00001946"/>
    </source>
</evidence>
<comment type="catalytic activity">
    <reaction evidence="12">
        <text>L-seryl-[protein] + ATP = O-phospho-L-seryl-[protein] + ADP + H(+)</text>
        <dbReference type="Rhea" id="RHEA:17989"/>
        <dbReference type="Rhea" id="RHEA-COMP:9863"/>
        <dbReference type="Rhea" id="RHEA-COMP:11604"/>
        <dbReference type="ChEBI" id="CHEBI:15378"/>
        <dbReference type="ChEBI" id="CHEBI:29999"/>
        <dbReference type="ChEBI" id="CHEBI:30616"/>
        <dbReference type="ChEBI" id="CHEBI:83421"/>
        <dbReference type="ChEBI" id="CHEBI:456216"/>
        <dbReference type="EC" id="2.7.11.1"/>
    </reaction>
</comment>
<dbReference type="InterPro" id="IPR017441">
    <property type="entry name" value="Protein_kinase_ATP_BS"/>
</dbReference>
<dbReference type="Pfam" id="PF00069">
    <property type="entry name" value="Pkinase"/>
    <property type="match status" value="1"/>
</dbReference>
<feature type="binding site" evidence="13">
    <location>
        <position position="33"/>
    </location>
    <ligand>
        <name>ATP</name>
        <dbReference type="ChEBI" id="CHEBI:30616"/>
    </ligand>
</feature>
<feature type="domain" description="Protein kinase" evidence="15">
    <location>
        <begin position="4"/>
        <end position="262"/>
    </location>
</feature>
<feature type="non-terminal residue" evidence="16">
    <location>
        <position position="693"/>
    </location>
</feature>
<dbReference type="GO" id="GO:0046872">
    <property type="term" value="F:metal ion binding"/>
    <property type="evidence" value="ECO:0007669"/>
    <property type="project" value="UniProtKB-KW"/>
</dbReference>
<evidence type="ECO:0000256" key="3">
    <source>
        <dbReference type="ARBA" id="ARBA00012513"/>
    </source>
</evidence>
<dbReference type="InterPro" id="IPR051131">
    <property type="entry name" value="NEK_Ser/Thr_kinase_NIMA"/>
</dbReference>
<keyword evidence="17" id="KW-1185">Reference proteome</keyword>
<evidence type="ECO:0000256" key="7">
    <source>
        <dbReference type="ARBA" id="ARBA00022741"/>
    </source>
</evidence>
<sequence>MDKYEIIKKIGEGSFGKIFLAKGKMDNEPCVIKEINLTKVPVEEKESSQKEVILLARMKHANIVTFYASLEEKNKLYIVMEYCDGGDLMKRINMQHGVLFDEDQILSWFVQISLGLKHIHDKKILHRDVKAQNIFLSNNGKVAKLGDFGTARQLSSTMEFAHTCVGTPYYLSPEICENQPYNNKTDIWSLGCVLYELCALKHPVSTFEGNSLHELVLKICRGHFHPVSPSYSYDLRILISQMFKISPRDRPSINSILRKPFLQKLVLRYLPPEVTQEEVSNTVIHRKRPSASQSGDRWIQETGVQDQVSLESEMVMHVKKQQLFQRNEWKPPSRGQQPIFQTSRFDMAERTESIRVCGHYGHYCEKLDNLRRKPNARDDLSHISQRLEEYCKMKGRAAPPPPPPDWTMEFLQRRFEAQQYKIKVEKQLGLRPSSADPRHDQIEEQKIKEEHLKNHQQDISRKNYMKEQEYLKQLQKIREEYHSNIKEFRFRAGILQENEKIQDKTYLVRQEKAEHQSENKDTSGTGEESLQVSVPSPSKQNFLSKSLMVFGSFCNIEENFEQVQLQDRQDQKLLVKKYNRKGGVKFEINLGACVPEEDSIQEAEVLDKSSETLTFVDGENLKEKLVEVYENLTDKALEELCGYQTESYDRDDPKNPRKHWQADASQTLLNFLADADVTSLCPALDEDEFGKQV</sequence>
<dbReference type="FunFam" id="1.10.510.10:FF:000172">
    <property type="entry name" value="serine/threonine-protein kinase Nek1 isoform X1"/>
    <property type="match status" value="1"/>
</dbReference>
<keyword evidence="7 13" id="KW-0547">Nucleotide-binding</keyword>
<dbReference type="Gene3D" id="1.10.510.10">
    <property type="entry name" value="Transferase(Phosphotransferase) domain 1"/>
    <property type="match status" value="1"/>
</dbReference>